<dbReference type="STRING" id="307972.A0A2G8JKM4"/>
<dbReference type="OrthoDB" id="2186662at2759"/>
<keyword evidence="7" id="KW-0282">Flagellum</keyword>
<accession>A0A2G8JKM4</accession>
<dbReference type="PANTHER" id="PTHR15722:SF2">
    <property type="entry name" value="INTRAFLAGELLAR TRANSPORT PROTEIN 172 HOMOLOG"/>
    <property type="match status" value="1"/>
</dbReference>
<keyword evidence="6" id="KW-0966">Cell projection</keyword>
<evidence type="ECO:0000256" key="4">
    <source>
        <dbReference type="ARBA" id="ARBA00022803"/>
    </source>
</evidence>
<name>A0A2G8JKM4_STIJA</name>
<gene>
    <name evidence="7" type="ORF">BSL78_26861</name>
</gene>
<sequence length="63" mass="7019">MQLKHMKTLLTPQDGAAKITAMAWAPNNTKLAVCTADRVVLLFDENGERRDKFSTKPSDSKVE</sequence>
<keyword evidence="5" id="KW-0969">Cilium</keyword>
<dbReference type="GO" id="GO:0042073">
    <property type="term" value="P:intraciliary transport"/>
    <property type="evidence" value="ECO:0007669"/>
    <property type="project" value="TreeGrafter"/>
</dbReference>
<keyword evidence="3" id="KW-0677">Repeat</keyword>
<dbReference type="InterPro" id="IPR036322">
    <property type="entry name" value="WD40_repeat_dom_sf"/>
</dbReference>
<comment type="caution">
    <text evidence="7">The sequence shown here is derived from an EMBL/GenBank/DDBJ whole genome shotgun (WGS) entry which is preliminary data.</text>
</comment>
<proteinExistence type="predicted"/>
<evidence type="ECO:0000256" key="2">
    <source>
        <dbReference type="ARBA" id="ARBA00022574"/>
    </source>
</evidence>
<dbReference type="GO" id="GO:0005930">
    <property type="term" value="C:axoneme"/>
    <property type="evidence" value="ECO:0007669"/>
    <property type="project" value="TreeGrafter"/>
</dbReference>
<comment type="subcellular location">
    <subcellularLocation>
        <location evidence="1">Cell projection</location>
        <location evidence="1">Cilium</location>
    </subcellularLocation>
</comment>
<dbReference type="Proteomes" id="UP000230750">
    <property type="component" value="Unassembled WGS sequence"/>
</dbReference>
<keyword evidence="8" id="KW-1185">Reference proteome</keyword>
<dbReference type="GO" id="GO:0030992">
    <property type="term" value="C:intraciliary transport particle B"/>
    <property type="evidence" value="ECO:0007669"/>
    <property type="project" value="TreeGrafter"/>
</dbReference>
<protein>
    <submittedName>
        <fullName evidence="7">Putative intraflagellar transport protein</fullName>
    </submittedName>
</protein>
<evidence type="ECO:0000256" key="3">
    <source>
        <dbReference type="ARBA" id="ARBA00022737"/>
    </source>
</evidence>
<evidence type="ECO:0000256" key="5">
    <source>
        <dbReference type="ARBA" id="ARBA00023069"/>
    </source>
</evidence>
<dbReference type="PANTHER" id="PTHR15722">
    <property type="entry name" value="IFT140/172-RELATED"/>
    <property type="match status" value="1"/>
</dbReference>
<dbReference type="GO" id="GO:0036064">
    <property type="term" value="C:ciliary basal body"/>
    <property type="evidence" value="ECO:0007669"/>
    <property type="project" value="TreeGrafter"/>
</dbReference>
<keyword evidence="4" id="KW-0802">TPR repeat</keyword>
<dbReference type="EMBL" id="MRZV01001701">
    <property type="protein sequence ID" value="PIK36306.1"/>
    <property type="molecule type" value="Genomic_DNA"/>
</dbReference>
<reference evidence="7 8" key="1">
    <citation type="journal article" date="2017" name="PLoS Biol.">
        <title>The sea cucumber genome provides insights into morphological evolution and visceral regeneration.</title>
        <authorList>
            <person name="Zhang X."/>
            <person name="Sun L."/>
            <person name="Yuan J."/>
            <person name="Sun Y."/>
            <person name="Gao Y."/>
            <person name="Zhang L."/>
            <person name="Li S."/>
            <person name="Dai H."/>
            <person name="Hamel J.F."/>
            <person name="Liu C."/>
            <person name="Yu Y."/>
            <person name="Liu S."/>
            <person name="Lin W."/>
            <person name="Guo K."/>
            <person name="Jin S."/>
            <person name="Xu P."/>
            <person name="Storey K.B."/>
            <person name="Huan P."/>
            <person name="Zhang T."/>
            <person name="Zhou Y."/>
            <person name="Zhang J."/>
            <person name="Lin C."/>
            <person name="Li X."/>
            <person name="Xing L."/>
            <person name="Huo D."/>
            <person name="Sun M."/>
            <person name="Wang L."/>
            <person name="Mercier A."/>
            <person name="Li F."/>
            <person name="Yang H."/>
            <person name="Xiang J."/>
        </authorList>
    </citation>
    <scope>NUCLEOTIDE SEQUENCE [LARGE SCALE GENOMIC DNA]</scope>
    <source>
        <strain evidence="7">Shaxun</strain>
        <tissue evidence="7">Muscle</tissue>
    </source>
</reference>
<dbReference type="SUPFAM" id="SSF50978">
    <property type="entry name" value="WD40 repeat-like"/>
    <property type="match status" value="1"/>
</dbReference>
<evidence type="ECO:0000313" key="7">
    <source>
        <dbReference type="EMBL" id="PIK36306.1"/>
    </source>
</evidence>
<evidence type="ECO:0000256" key="6">
    <source>
        <dbReference type="ARBA" id="ARBA00023273"/>
    </source>
</evidence>
<organism evidence="7 8">
    <name type="scientific">Stichopus japonicus</name>
    <name type="common">Sea cucumber</name>
    <dbReference type="NCBI Taxonomy" id="307972"/>
    <lineage>
        <taxon>Eukaryota</taxon>
        <taxon>Metazoa</taxon>
        <taxon>Echinodermata</taxon>
        <taxon>Eleutherozoa</taxon>
        <taxon>Echinozoa</taxon>
        <taxon>Holothuroidea</taxon>
        <taxon>Aspidochirotacea</taxon>
        <taxon>Aspidochirotida</taxon>
        <taxon>Stichopodidae</taxon>
        <taxon>Apostichopus</taxon>
    </lineage>
</organism>
<evidence type="ECO:0000313" key="8">
    <source>
        <dbReference type="Proteomes" id="UP000230750"/>
    </source>
</evidence>
<keyword evidence="2" id="KW-0853">WD repeat</keyword>
<evidence type="ECO:0000256" key="1">
    <source>
        <dbReference type="ARBA" id="ARBA00004138"/>
    </source>
</evidence>
<dbReference type="AlphaFoldDB" id="A0A2G8JKM4"/>